<dbReference type="AlphaFoldDB" id="A0A024FX46"/>
<gene>
    <name evidence="1" type="ORF">BN9_131570</name>
</gene>
<protein>
    <submittedName>
        <fullName evidence="1">Uncharacterized protein</fullName>
    </submittedName>
</protein>
<reference evidence="1 2" key="1">
    <citation type="submission" date="2012-05" db="EMBL/GenBank/DDBJ databases">
        <title>Recombination and specialization in a pathogen metapopulation.</title>
        <authorList>
            <person name="Gardiner A."/>
            <person name="Kemen E."/>
            <person name="Schultz-Larsen T."/>
            <person name="MacLean D."/>
            <person name="Van Oosterhout C."/>
            <person name="Jones J.D.G."/>
        </authorList>
    </citation>
    <scope>NUCLEOTIDE SEQUENCE [LARGE SCALE GENOMIC DNA]</scope>
    <source>
        <strain evidence="1 2">Ac Nc2</strain>
    </source>
</reference>
<keyword evidence="2" id="KW-1185">Reference proteome</keyword>
<dbReference type="EMBL" id="CAIX01001276">
    <property type="protein sequence ID" value="CCI11586.1"/>
    <property type="molecule type" value="Genomic_DNA"/>
</dbReference>
<evidence type="ECO:0000313" key="1">
    <source>
        <dbReference type="EMBL" id="CCI11586.1"/>
    </source>
</evidence>
<proteinExistence type="predicted"/>
<dbReference type="InParanoid" id="A0A024FX46"/>
<name>A0A024FX46_9STRA</name>
<organism evidence="1 2">
    <name type="scientific">Albugo candida</name>
    <dbReference type="NCBI Taxonomy" id="65357"/>
    <lineage>
        <taxon>Eukaryota</taxon>
        <taxon>Sar</taxon>
        <taxon>Stramenopiles</taxon>
        <taxon>Oomycota</taxon>
        <taxon>Peronosporomycetes</taxon>
        <taxon>Albuginales</taxon>
        <taxon>Albuginaceae</taxon>
        <taxon>Albugo</taxon>
    </lineage>
</organism>
<dbReference type="Proteomes" id="UP000053237">
    <property type="component" value="Unassembled WGS sequence"/>
</dbReference>
<comment type="caution">
    <text evidence="1">The sequence shown here is derived from an EMBL/GenBank/DDBJ whole genome shotgun (WGS) entry which is preliminary data.</text>
</comment>
<evidence type="ECO:0000313" key="2">
    <source>
        <dbReference type="Proteomes" id="UP000053237"/>
    </source>
</evidence>
<sequence>MIICEQDPLSHLIFLPHNDPTLFNPLLAMLKEIRCTNTPYSNRICAYGIPRSLSICPALYDKLSDLIKDVYNTRIERHLEMPKLSWISKPKKSVRTKVSLP</sequence>
<accession>A0A024FX46</accession>